<comment type="caution">
    <text evidence="2">The sequence shown here is derived from an EMBL/GenBank/DDBJ whole genome shotgun (WGS) entry which is preliminary data.</text>
</comment>
<evidence type="ECO:0000256" key="1">
    <source>
        <dbReference type="SAM" id="MobiDB-lite"/>
    </source>
</evidence>
<sequence>MSNPPPLPPSEGIDAEGRDYASHIEAIHARMAELEVMAAAQNVTVLDLAAQLDQTIHQAQQPQPPPAINLPALQVVLASAPAGPRAAAQNFVTHAAALQSRFQSLSSTQDIAYDLGLLPVPFASVHPKWLSDPRGFQYHATRIGGPAFGNLVGSSERGLTAAVGEVAERERNGVPTPGSQSSNANPHSSKSDHGETDDDATIPDVNVESYLTEPPNTSGPNGNAPITNQPPTGASFDAGSTLNGSAYPTHADENPVTQDKHSHVAVVNGGAGSSPIACSSQSTAVSTEAQSAASQSAAISAGATHAGLVAASTQLNEPTTQSFASSSHGQGRSRNHQLQSPAVDNLQSTHSDDGRPNTARRRLRPLASRPSTPVASHLAVPTPGSFEQNGSEPVEPKLGNKRARAELQAPLALGISRVAPQHNQRAPVPQAMPQSQGQGYSQRRLWPPSWPHQGQSQPPSNLRSLQISTEANLMPQTPQTPQTLQPFVQPPPQVRPAALPGLEPEGGLPLVQSQVWTGAMRGHLRMVWPKSASNSWMTIDYASSTLYISGQKDDRTFVVRVEFRNMKTVRRSEAWDFDNYVIDTYEDCEAQVSRTSDLDCTWYSAVFRGPITLWESKSINSVRPPVAVATQVPQPAFEDYRWRE</sequence>
<proteinExistence type="predicted"/>
<dbReference type="HOGENOM" id="CLU_436274_0_0_1"/>
<accession>K1W549</accession>
<dbReference type="AlphaFoldDB" id="K1W549"/>
<dbReference type="InParanoid" id="K1W549"/>
<evidence type="ECO:0000313" key="2">
    <source>
        <dbReference type="EMBL" id="EKD04048.1"/>
    </source>
</evidence>
<dbReference type="Proteomes" id="UP000006757">
    <property type="component" value="Unassembled WGS sequence"/>
</dbReference>
<feature type="compositionally biased region" description="Low complexity" evidence="1">
    <location>
        <begin position="475"/>
        <end position="487"/>
    </location>
</feature>
<feature type="compositionally biased region" description="Polar residues" evidence="1">
    <location>
        <begin position="452"/>
        <end position="462"/>
    </location>
</feature>
<feature type="region of interest" description="Disordered" evidence="1">
    <location>
        <begin position="422"/>
        <end position="462"/>
    </location>
</feature>
<feature type="compositionally biased region" description="Polar residues" evidence="1">
    <location>
        <begin position="177"/>
        <end position="188"/>
    </location>
</feature>
<feature type="compositionally biased region" description="Polar residues" evidence="1">
    <location>
        <begin position="317"/>
        <end position="349"/>
    </location>
</feature>
<feature type="compositionally biased region" description="Polar residues" evidence="1">
    <location>
        <begin position="432"/>
        <end position="441"/>
    </location>
</feature>
<reference evidence="2 3" key="1">
    <citation type="journal article" date="2012" name="Eukaryot. Cell">
        <title>Genome sequence of the Trichosporon asahii environmental strain CBS 8904.</title>
        <authorList>
            <person name="Yang R.Y."/>
            <person name="Li H.T."/>
            <person name="Zhu H."/>
            <person name="Zhou G.P."/>
            <person name="Wang M."/>
            <person name="Wang L."/>
        </authorList>
    </citation>
    <scope>NUCLEOTIDE SEQUENCE [LARGE SCALE GENOMIC DNA]</scope>
    <source>
        <strain evidence="2 3">CBS 8904</strain>
    </source>
</reference>
<feature type="region of interest" description="Disordered" evidence="1">
    <location>
        <begin position="317"/>
        <end position="397"/>
    </location>
</feature>
<name>K1W549_TRIAC</name>
<organism evidence="2 3">
    <name type="scientific">Trichosporon asahii var. asahii (strain CBS 8904)</name>
    <name type="common">Yeast</name>
    <dbReference type="NCBI Taxonomy" id="1220162"/>
    <lineage>
        <taxon>Eukaryota</taxon>
        <taxon>Fungi</taxon>
        <taxon>Dikarya</taxon>
        <taxon>Basidiomycota</taxon>
        <taxon>Agaricomycotina</taxon>
        <taxon>Tremellomycetes</taxon>
        <taxon>Trichosporonales</taxon>
        <taxon>Trichosporonaceae</taxon>
        <taxon>Trichosporon</taxon>
    </lineage>
</organism>
<feature type="region of interest" description="Disordered" evidence="1">
    <location>
        <begin position="168"/>
        <end position="261"/>
    </location>
</feature>
<gene>
    <name evidence="2" type="ORF">A1Q2_01722</name>
</gene>
<feature type="compositionally biased region" description="Low complexity" evidence="1">
    <location>
        <begin position="495"/>
        <end position="504"/>
    </location>
</feature>
<feature type="compositionally biased region" description="Polar residues" evidence="1">
    <location>
        <begin position="214"/>
        <end position="246"/>
    </location>
</feature>
<evidence type="ECO:0000313" key="3">
    <source>
        <dbReference type="Proteomes" id="UP000006757"/>
    </source>
</evidence>
<protein>
    <submittedName>
        <fullName evidence="2">Uncharacterized protein</fullName>
    </submittedName>
</protein>
<keyword evidence="3" id="KW-1185">Reference proteome</keyword>
<feature type="region of interest" description="Disordered" evidence="1">
    <location>
        <begin position="475"/>
        <end position="504"/>
    </location>
</feature>
<feature type="compositionally biased region" description="Basic and acidic residues" evidence="1">
    <location>
        <begin position="250"/>
        <end position="261"/>
    </location>
</feature>
<dbReference type="EMBL" id="AMBO01000237">
    <property type="protein sequence ID" value="EKD04048.1"/>
    <property type="molecule type" value="Genomic_DNA"/>
</dbReference>